<evidence type="ECO:0000256" key="5">
    <source>
        <dbReference type="ARBA" id="ARBA00022692"/>
    </source>
</evidence>
<keyword evidence="4 11" id="KW-0808">Transferase</keyword>
<accession>A0A1R4B4M2</accession>
<dbReference type="SUPFAM" id="SSF53955">
    <property type="entry name" value="Lysozyme-like"/>
    <property type="match status" value="1"/>
</dbReference>
<keyword evidence="6 11" id="KW-0133">Cell shape</keyword>
<evidence type="ECO:0000256" key="2">
    <source>
        <dbReference type="ARBA" id="ARBA00022519"/>
    </source>
</evidence>
<dbReference type="EC" id="2.4.99.28" evidence="11"/>
<dbReference type="Proteomes" id="UP000189475">
    <property type="component" value="Unassembled WGS sequence"/>
</dbReference>
<dbReference type="GO" id="GO:0008955">
    <property type="term" value="F:peptidoglycan glycosyltransferase activity"/>
    <property type="evidence" value="ECO:0007669"/>
    <property type="project" value="UniProtKB-UniRule"/>
</dbReference>
<proteinExistence type="inferred from homology"/>
<evidence type="ECO:0000256" key="1">
    <source>
        <dbReference type="ARBA" id="ARBA00022475"/>
    </source>
</evidence>
<keyword evidence="8 11" id="KW-1133">Transmembrane helix</keyword>
<dbReference type="STRING" id="1918946.VPAL9027_01839"/>
<dbReference type="InterPro" id="IPR023346">
    <property type="entry name" value="Lysozyme-like_dom_sf"/>
</dbReference>
<dbReference type="HAMAP" id="MF_00766">
    <property type="entry name" value="PGT_MtgA"/>
    <property type="match status" value="1"/>
</dbReference>
<comment type="subcellular location">
    <subcellularLocation>
        <location evidence="11">Cell inner membrane</location>
        <topology evidence="11">Single-pass membrane protein</topology>
    </subcellularLocation>
</comment>
<comment type="pathway">
    <text evidence="11">Cell wall biogenesis; peptidoglycan biosynthesis.</text>
</comment>
<evidence type="ECO:0000313" key="14">
    <source>
        <dbReference type="Proteomes" id="UP000189475"/>
    </source>
</evidence>
<keyword evidence="9 11" id="KW-0472">Membrane</keyword>
<dbReference type="EMBL" id="FUFT01000005">
    <property type="protein sequence ID" value="SJL83860.1"/>
    <property type="molecule type" value="Genomic_DNA"/>
</dbReference>
<feature type="transmembrane region" description="Helical" evidence="11">
    <location>
        <begin position="16"/>
        <end position="37"/>
    </location>
</feature>
<dbReference type="GO" id="GO:0009252">
    <property type="term" value="P:peptidoglycan biosynthetic process"/>
    <property type="evidence" value="ECO:0007669"/>
    <property type="project" value="UniProtKB-UniRule"/>
</dbReference>
<comment type="catalytic activity">
    <reaction evidence="11">
        <text>[GlcNAc-(1-&gt;4)-Mur2Ac(oyl-L-Ala-gamma-D-Glu-L-Lys-D-Ala-D-Ala)](n)-di-trans,octa-cis-undecaprenyl diphosphate + beta-D-GlcNAc-(1-&gt;4)-Mur2Ac(oyl-L-Ala-gamma-D-Glu-L-Lys-D-Ala-D-Ala)-di-trans,octa-cis-undecaprenyl diphosphate = [GlcNAc-(1-&gt;4)-Mur2Ac(oyl-L-Ala-gamma-D-Glu-L-Lys-D-Ala-D-Ala)](n+1)-di-trans,octa-cis-undecaprenyl diphosphate + di-trans,octa-cis-undecaprenyl diphosphate + H(+)</text>
        <dbReference type="Rhea" id="RHEA:23708"/>
        <dbReference type="Rhea" id="RHEA-COMP:9602"/>
        <dbReference type="Rhea" id="RHEA-COMP:9603"/>
        <dbReference type="ChEBI" id="CHEBI:15378"/>
        <dbReference type="ChEBI" id="CHEBI:58405"/>
        <dbReference type="ChEBI" id="CHEBI:60033"/>
        <dbReference type="ChEBI" id="CHEBI:78435"/>
        <dbReference type="EC" id="2.4.99.28"/>
    </reaction>
</comment>
<evidence type="ECO:0000313" key="13">
    <source>
        <dbReference type="EMBL" id="SJL83860.1"/>
    </source>
</evidence>
<evidence type="ECO:0000256" key="10">
    <source>
        <dbReference type="ARBA" id="ARBA00023316"/>
    </source>
</evidence>
<name>A0A1R4B4M2_9VIBR</name>
<evidence type="ECO:0000256" key="4">
    <source>
        <dbReference type="ARBA" id="ARBA00022679"/>
    </source>
</evidence>
<dbReference type="AlphaFoldDB" id="A0A1R4B4M2"/>
<organism evidence="13 14">
    <name type="scientific">Vibrio palustris</name>
    <dbReference type="NCBI Taxonomy" id="1918946"/>
    <lineage>
        <taxon>Bacteria</taxon>
        <taxon>Pseudomonadati</taxon>
        <taxon>Pseudomonadota</taxon>
        <taxon>Gammaproteobacteria</taxon>
        <taxon>Vibrionales</taxon>
        <taxon>Vibrionaceae</taxon>
        <taxon>Vibrio</taxon>
    </lineage>
</organism>
<keyword evidence="10 11" id="KW-0961">Cell wall biogenesis/degradation</keyword>
<sequence length="233" mass="26658">MTGIKNRVIRRIKKTIMVFFAVLLGTPILLALIMKFVNPPFWGWEIHRTLFPIDGYPQQIEHQWVAISEISPYLPLAVMASEDQRFPEHWGIDFHALWKVIKTSGSGGPDRGASTITQQTAKNVFLYPSHTYIRKAYELYIALILELIWGKERIMEVYLNVIEFGPGIYGVQAASEHYFGINASQVSRYQAAQLAVVLPNPYKIHPAPMTSYVRHRVNWVLGQMRNLGPVTLH</sequence>
<keyword evidence="1 11" id="KW-1003">Cell membrane</keyword>
<keyword evidence="3 11" id="KW-0328">Glycosyltransferase</keyword>
<evidence type="ECO:0000259" key="12">
    <source>
        <dbReference type="Pfam" id="PF00912"/>
    </source>
</evidence>
<keyword evidence="5 11" id="KW-0812">Transmembrane</keyword>
<keyword evidence="14" id="KW-1185">Reference proteome</keyword>
<dbReference type="InterPro" id="IPR001264">
    <property type="entry name" value="Glyco_trans_51"/>
</dbReference>
<comment type="similarity">
    <text evidence="11">Belongs to the glycosyltransferase 51 family.</text>
</comment>
<keyword evidence="7 11" id="KW-0573">Peptidoglycan synthesis</keyword>
<reference evidence="13 14" key="1">
    <citation type="submission" date="2017-02" db="EMBL/GenBank/DDBJ databases">
        <authorList>
            <person name="Peterson S.W."/>
        </authorList>
    </citation>
    <scope>NUCLEOTIDE SEQUENCE [LARGE SCALE GENOMIC DNA]</scope>
    <source>
        <strain evidence="13 14">CECT 9027</strain>
    </source>
</reference>
<dbReference type="UniPathway" id="UPA00219"/>
<gene>
    <name evidence="13" type="primary">pbpF</name>
    <name evidence="11" type="synonym">mtgA</name>
    <name evidence="13" type="ORF">VPAL9027_01839</name>
</gene>
<evidence type="ECO:0000256" key="7">
    <source>
        <dbReference type="ARBA" id="ARBA00022984"/>
    </source>
</evidence>
<dbReference type="NCBIfam" id="TIGR02070">
    <property type="entry name" value="mono_pep_trsgly"/>
    <property type="match status" value="1"/>
</dbReference>
<protein>
    <recommendedName>
        <fullName evidence="11">Biosynthetic peptidoglycan transglycosylase</fullName>
        <ecNumber evidence="11">2.4.99.28</ecNumber>
    </recommendedName>
    <alternativeName>
        <fullName evidence="11">Glycan polymerase</fullName>
    </alternativeName>
    <alternativeName>
        <fullName evidence="11">Peptidoglycan glycosyltransferase MtgA</fullName>
        <shortName evidence="11">PGT</shortName>
    </alternativeName>
</protein>
<dbReference type="PANTHER" id="PTHR30400:SF0">
    <property type="entry name" value="BIOSYNTHETIC PEPTIDOGLYCAN TRANSGLYCOSYLASE"/>
    <property type="match status" value="1"/>
</dbReference>
<dbReference type="InterPro" id="IPR036950">
    <property type="entry name" value="PBP_transglycosylase"/>
</dbReference>
<dbReference type="GO" id="GO:0071555">
    <property type="term" value="P:cell wall organization"/>
    <property type="evidence" value="ECO:0007669"/>
    <property type="project" value="UniProtKB-KW"/>
</dbReference>
<feature type="domain" description="Glycosyl transferase family 51" evidence="12">
    <location>
        <begin position="58"/>
        <end position="224"/>
    </location>
</feature>
<keyword evidence="2 11" id="KW-0997">Cell inner membrane</keyword>
<evidence type="ECO:0000256" key="9">
    <source>
        <dbReference type="ARBA" id="ARBA00023136"/>
    </source>
</evidence>
<evidence type="ECO:0000256" key="8">
    <source>
        <dbReference type="ARBA" id="ARBA00022989"/>
    </source>
</evidence>
<evidence type="ECO:0000256" key="3">
    <source>
        <dbReference type="ARBA" id="ARBA00022676"/>
    </source>
</evidence>
<dbReference type="GO" id="GO:0016763">
    <property type="term" value="F:pentosyltransferase activity"/>
    <property type="evidence" value="ECO:0007669"/>
    <property type="project" value="InterPro"/>
</dbReference>
<dbReference type="GO" id="GO:0009274">
    <property type="term" value="C:peptidoglycan-based cell wall"/>
    <property type="evidence" value="ECO:0007669"/>
    <property type="project" value="InterPro"/>
</dbReference>
<comment type="function">
    <text evidence="11">Peptidoglycan polymerase that catalyzes glycan chain elongation from lipid-linked precursors.</text>
</comment>
<dbReference type="GO" id="GO:0008360">
    <property type="term" value="P:regulation of cell shape"/>
    <property type="evidence" value="ECO:0007669"/>
    <property type="project" value="UniProtKB-KW"/>
</dbReference>
<dbReference type="InterPro" id="IPR011812">
    <property type="entry name" value="Pep_trsgly"/>
</dbReference>
<evidence type="ECO:0000256" key="6">
    <source>
        <dbReference type="ARBA" id="ARBA00022960"/>
    </source>
</evidence>
<dbReference type="PANTHER" id="PTHR30400">
    <property type="entry name" value="MONOFUNCTIONAL BIOSYNTHETIC PEPTIDOGLYCAN TRANSGLYCOSYLASE"/>
    <property type="match status" value="1"/>
</dbReference>
<dbReference type="Pfam" id="PF00912">
    <property type="entry name" value="Transgly"/>
    <property type="match status" value="1"/>
</dbReference>
<dbReference type="Gene3D" id="1.10.3810.10">
    <property type="entry name" value="Biosynthetic peptidoglycan transglycosylase-like"/>
    <property type="match status" value="1"/>
</dbReference>
<evidence type="ECO:0000256" key="11">
    <source>
        <dbReference type="HAMAP-Rule" id="MF_00766"/>
    </source>
</evidence>
<dbReference type="GO" id="GO:0005886">
    <property type="term" value="C:plasma membrane"/>
    <property type="evidence" value="ECO:0007669"/>
    <property type="project" value="UniProtKB-SubCell"/>
</dbReference>